<comment type="catalytic activity">
    <reaction evidence="13">
        <text>beta-D-fructose 6-phosphate + ATP = beta-D-fructose 1,6-bisphosphate + ADP + H(+)</text>
        <dbReference type="Rhea" id="RHEA:16109"/>
        <dbReference type="ChEBI" id="CHEBI:15378"/>
        <dbReference type="ChEBI" id="CHEBI:30616"/>
        <dbReference type="ChEBI" id="CHEBI:32966"/>
        <dbReference type="ChEBI" id="CHEBI:57634"/>
        <dbReference type="ChEBI" id="CHEBI:456216"/>
        <dbReference type="EC" id="2.7.1.11"/>
    </reaction>
</comment>
<evidence type="ECO:0000256" key="4">
    <source>
        <dbReference type="ARBA" id="ARBA00012055"/>
    </source>
</evidence>
<evidence type="ECO:0000256" key="10">
    <source>
        <dbReference type="ARBA" id="ARBA00022840"/>
    </source>
</evidence>
<dbReference type="GO" id="GO:0005524">
    <property type="term" value="F:ATP binding"/>
    <property type="evidence" value="ECO:0007669"/>
    <property type="project" value="UniProtKB-KW"/>
</dbReference>
<dbReference type="PANTHER" id="PTHR13697:SF4">
    <property type="entry name" value="ATP-DEPENDENT 6-PHOSPHOFRUCTOKINASE"/>
    <property type="match status" value="1"/>
</dbReference>
<dbReference type="Pfam" id="PF00365">
    <property type="entry name" value="PFK"/>
    <property type="match status" value="1"/>
</dbReference>
<dbReference type="GO" id="GO:0030388">
    <property type="term" value="P:fructose 1,6-bisphosphate metabolic process"/>
    <property type="evidence" value="ECO:0007669"/>
    <property type="project" value="TreeGrafter"/>
</dbReference>
<evidence type="ECO:0000256" key="9">
    <source>
        <dbReference type="ARBA" id="ARBA00022777"/>
    </source>
</evidence>
<keyword evidence="10" id="KW-0067">ATP-binding</keyword>
<dbReference type="Proteomes" id="UP000887574">
    <property type="component" value="Unplaced"/>
</dbReference>
<keyword evidence="5" id="KW-0963">Cytoplasm</keyword>
<evidence type="ECO:0000256" key="1">
    <source>
        <dbReference type="ARBA" id="ARBA00001946"/>
    </source>
</evidence>
<comment type="cofactor">
    <cofactor evidence="1">
        <name>Mg(2+)</name>
        <dbReference type="ChEBI" id="CHEBI:18420"/>
    </cofactor>
</comment>
<accession>A0A915ELX8</accession>
<keyword evidence="9" id="KW-0418">Kinase</keyword>
<feature type="domain" description="Phosphofructokinase" evidence="14">
    <location>
        <begin position="40"/>
        <end position="99"/>
    </location>
</feature>
<dbReference type="GO" id="GO:0005945">
    <property type="term" value="C:6-phosphofructokinase complex"/>
    <property type="evidence" value="ECO:0007669"/>
    <property type="project" value="TreeGrafter"/>
</dbReference>
<dbReference type="GO" id="GO:0046872">
    <property type="term" value="F:metal ion binding"/>
    <property type="evidence" value="ECO:0007669"/>
    <property type="project" value="UniProtKB-KW"/>
</dbReference>
<dbReference type="GO" id="GO:0006002">
    <property type="term" value="P:fructose 6-phosphate metabolic process"/>
    <property type="evidence" value="ECO:0007669"/>
    <property type="project" value="InterPro"/>
</dbReference>
<keyword evidence="15" id="KW-1185">Reference proteome</keyword>
<dbReference type="InterPro" id="IPR035966">
    <property type="entry name" value="PKF_sf"/>
</dbReference>
<keyword evidence="6" id="KW-0808">Transferase</keyword>
<dbReference type="GO" id="GO:0016208">
    <property type="term" value="F:AMP binding"/>
    <property type="evidence" value="ECO:0007669"/>
    <property type="project" value="TreeGrafter"/>
</dbReference>
<dbReference type="AlphaFoldDB" id="A0A915ELX8"/>
<evidence type="ECO:0000313" key="15">
    <source>
        <dbReference type="Proteomes" id="UP000887574"/>
    </source>
</evidence>
<dbReference type="WBParaSite" id="jg8170">
    <property type="protein sequence ID" value="jg8170"/>
    <property type="gene ID" value="jg8170"/>
</dbReference>
<evidence type="ECO:0000256" key="3">
    <source>
        <dbReference type="ARBA" id="ARBA00004679"/>
    </source>
</evidence>
<comment type="subcellular location">
    <subcellularLocation>
        <location evidence="2">Cytoplasm</location>
    </subcellularLocation>
</comment>
<comment type="pathway">
    <text evidence="3">Carbohydrate degradation; glycolysis; D-glyceraldehyde 3-phosphate and glycerone phosphate from D-glucose: step 3/4.</text>
</comment>
<reference evidence="16" key="1">
    <citation type="submission" date="2022-11" db="UniProtKB">
        <authorList>
            <consortium name="WormBaseParasite"/>
        </authorList>
    </citation>
    <scope>IDENTIFICATION</scope>
</reference>
<keyword evidence="7" id="KW-0479">Metal-binding</keyword>
<evidence type="ECO:0000259" key="14">
    <source>
        <dbReference type="Pfam" id="PF00365"/>
    </source>
</evidence>
<dbReference type="GO" id="GO:0042802">
    <property type="term" value="F:identical protein binding"/>
    <property type="evidence" value="ECO:0007669"/>
    <property type="project" value="TreeGrafter"/>
</dbReference>
<dbReference type="InterPro" id="IPR022953">
    <property type="entry name" value="ATP_PFK"/>
</dbReference>
<evidence type="ECO:0000256" key="12">
    <source>
        <dbReference type="ARBA" id="ARBA00023152"/>
    </source>
</evidence>
<keyword evidence="8" id="KW-0547">Nucleotide-binding</keyword>
<evidence type="ECO:0000256" key="13">
    <source>
        <dbReference type="ARBA" id="ARBA00048070"/>
    </source>
</evidence>
<dbReference type="InterPro" id="IPR000023">
    <property type="entry name" value="Phosphofructokinase_dom"/>
</dbReference>
<dbReference type="PRINTS" id="PR00476">
    <property type="entry name" value="PHFRCTKINASE"/>
</dbReference>
<dbReference type="GO" id="GO:0070095">
    <property type="term" value="F:fructose-6-phosphate binding"/>
    <property type="evidence" value="ECO:0007669"/>
    <property type="project" value="TreeGrafter"/>
</dbReference>
<keyword evidence="11" id="KW-0460">Magnesium</keyword>
<dbReference type="SUPFAM" id="SSF53784">
    <property type="entry name" value="Phosphofructokinase"/>
    <property type="match status" value="1"/>
</dbReference>
<evidence type="ECO:0000256" key="11">
    <source>
        <dbReference type="ARBA" id="ARBA00022842"/>
    </source>
</evidence>
<dbReference type="Gene3D" id="3.40.50.450">
    <property type="match status" value="1"/>
</dbReference>
<evidence type="ECO:0000313" key="16">
    <source>
        <dbReference type="WBParaSite" id="jg8170"/>
    </source>
</evidence>
<protein>
    <recommendedName>
        <fullName evidence="4">6-phosphofructokinase</fullName>
        <ecNumber evidence="4">2.7.1.11</ecNumber>
    </recommendedName>
</protein>
<evidence type="ECO:0000256" key="2">
    <source>
        <dbReference type="ARBA" id="ARBA00004496"/>
    </source>
</evidence>
<proteinExistence type="predicted"/>
<keyword evidence="12" id="KW-0324">Glycolysis</keyword>
<evidence type="ECO:0000256" key="5">
    <source>
        <dbReference type="ARBA" id="ARBA00022490"/>
    </source>
</evidence>
<dbReference type="GO" id="GO:0003872">
    <property type="term" value="F:6-phosphofructokinase activity"/>
    <property type="evidence" value="ECO:0007669"/>
    <property type="project" value="UniProtKB-EC"/>
</dbReference>
<organism evidence="15 16">
    <name type="scientific">Ditylenchus dipsaci</name>
    <dbReference type="NCBI Taxonomy" id="166011"/>
    <lineage>
        <taxon>Eukaryota</taxon>
        <taxon>Metazoa</taxon>
        <taxon>Ecdysozoa</taxon>
        <taxon>Nematoda</taxon>
        <taxon>Chromadorea</taxon>
        <taxon>Rhabditida</taxon>
        <taxon>Tylenchina</taxon>
        <taxon>Tylenchomorpha</taxon>
        <taxon>Sphaerularioidea</taxon>
        <taxon>Anguinidae</taxon>
        <taxon>Anguininae</taxon>
        <taxon>Ditylenchus</taxon>
    </lineage>
</organism>
<evidence type="ECO:0000256" key="6">
    <source>
        <dbReference type="ARBA" id="ARBA00022679"/>
    </source>
</evidence>
<dbReference type="EC" id="2.7.1.11" evidence="4"/>
<dbReference type="PANTHER" id="PTHR13697">
    <property type="entry name" value="PHOSPHOFRUCTOKINASE"/>
    <property type="match status" value="1"/>
</dbReference>
<sequence>MGSSTAFNFCLQRNLATYRLLTKPHTPLEKDNLSGGKTYNIAVMNIGAPAGGMNAAVRSCVRMGLYHRCHVYGVHNSFEGLAAGHLKKMEWGDVTNWVVKEALY</sequence>
<dbReference type="GO" id="GO:0061621">
    <property type="term" value="P:canonical glycolysis"/>
    <property type="evidence" value="ECO:0007669"/>
    <property type="project" value="TreeGrafter"/>
</dbReference>
<dbReference type="GO" id="GO:0048029">
    <property type="term" value="F:monosaccharide binding"/>
    <property type="evidence" value="ECO:0007669"/>
    <property type="project" value="TreeGrafter"/>
</dbReference>
<evidence type="ECO:0000256" key="8">
    <source>
        <dbReference type="ARBA" id="ARBA00022741"/>
    </source>
</evidence>
<name>A0A915ELX8_9BILA</name>
<evidence type="ECO:0000256" key="7">
    <source>
        <dbReference type="ARBA" id="ARBA00022723"/>
    </source>
</evidence>